<organism evidence="1 2">
    <name type="scientific">Rhodococcus rhodnii</name>
    <dbReference type="NCBI Taxonomy" id="38312"/>
    <lineage>
        <taxon>Bacteria</taxon>
        <taxon>Bacillati</taxon>
        <taxon>Actinomycetota</taxon>
        <taxon>Actinomycetes</taxon>
        <taxon>Mycobacteriales</taxon>
        <taxon>Nocardiaceae</taxon>
        <taxon>Rhodococcus</taxon>
    </lineage>
</organism>
<reference evidence="1 2" key="1">
    <citation type="submission" date="2018-07" db="EMBL/GenBank/DDBJ databases">
        <title>Genome sequence of Rhodococcus rhodnii ATCC 35071 from Rhodnius prolixus.</title>
        <authorList>
            <person name="Patel V."/>
            <person name="Vogel K.J."/>
        </authorList>
    </citation>
    <scope>NUCLEOTIDE SEQUENCE [LARGE SCALE GENOMIC DNA]</scope>
    <source>
        <strain evidence="1 2">ATCC 35071</strain>
    </source>
</reference>
<gene>
    <name evidence="1" type="ORF">DW322_11135</name>
</gene>
<dbReference type="AlphaFoldDB" id="A0A6P2CDN4"/>
<proteinExistence type="predicted"/>
<comment type="caution">
    <text evidence="1">The sequence shown here is derived from an EMBL/GenBank/DDBJ whole genome shotgun (WGS) entry which is preliminary data.</text>
</comment>
<dbReference type="Proteomes" id="UP000471120">
    <property type="component" value="Unassembled WGS sequence"/>
</dbReference>
<accession>A0A6P2CDN4</accession>
<protein>
    <submittedName>
        <fullName evidence="1">Uncharacterized protein</fullName>
    </submittedName>
</protein>
<dbReference type="EMBL" id="QRCM01000001">
    <property type="protein sequence ID" value="TXG90665.1"/>
    <property type="molecule type" value="Genomic_DNA"/>
</dbReference>
<sequence length="79" mass="9066">MARREGQRMKPGDAIYDAVDLWRLPEGTTFREEGDRGRTFTSMRPGTGKAWWRHVPLPVRDVELPVHITHIPTTSKEPA</sequence>
<name>A0A6P2CDN4_9NOCA</name>
<evidence type="ECO:0000313" key="1">
    <source>
        <dbReference type="EMBL" id="TXG90665.1"/>
    </source>
</evidence>
<evidence type="ECO:0000313" key="2">
    <source>
        <dbReference type="Proteomes" id="UP000471120"/>
    </source>
</evidence>